<dbReference type="Proteomes" id="UP000461768">
    <property type="component" value="Unassembled WGS sequence"/>
</dbReference>
<dbReference type="InterPro" id="IPR027365">
    <property type="entry name" value="GNAT_acetyltra_YdfB-like"/>
</dbReference>
<name>A0A7V7QMC6_9FIRM</name>
<evidence type="ECO:0000259" key="1">
    <source>
        <dbReference type="PROSITE" id="PS51186"/>
    </source>
</evidence>
<dbReference type="RefSeq" id="WP_151142691.1">
    <property type="nucleotide sequence ID" value="NZ_WAGX01000004.1"/>
</dbReference>
<dbReference type="PANTHER" id="PTHR31143:SF2">
    <property type="entry name" value="FR47-LIKE DOMAIN-CONTAINING PROTEIN-RELATED"/>
    <property type="match status" value="1"/>
</dbReference>
<feature type="domain" description="N-acetyltransferase" evidence="1">
    <location>
        <begin position="128"/>
        <end position="257"/>
    </location>
</feature>
<sequence length="261" mass="30191">MVVKINDTKKVEPLFGEWQETLIWSCLQKVMGEVYADSVKHPKSSMALLGDFCFLAGIANEELLLYISKEYKKDSVIMVPQDTMWANLIADTFKDKAKKVTRYAIKKEQNIFDIEKLEKVVSSLPKEYSLQMINREMYDLCKSNAWSMDLVSQFNNYEMFQELGLGVVILKNGEIVSGASSYSRYLEGIEIEIDTKEEYRRKGLAYVCGAKLILECQKRDLYPSWDAQNKWSVALAQKLGYHFDHEYLAFEINYNLSKLSL</sequence>
<dbReference type="OrthoDB" id="7054616at2"/>
<dbReference type="PROSITE" id="PS51186">
    <property type="entry name" value="GNAT"/>
    <property type="match status" value="1"/>
</dbReference>
<accession>A0A7V7QMC6</accession>
<dbReference type="InterPro" id="IPR016181">
    <property type="entry name" value="Acyl_CoA_acyltransferase"/>
</dbReference>
<gene>
    <name evidence="2" type="ORF">F7O84_05340</name>
</gene>
<organism evidence="2 3">
    <name type="scientific">Candidatus Galacturonatibacter soehngenii</name>
    <dbReference type="NCBI Taxonomy" id="2307010"/>
    <lineage>
        <taxon>Bacteria</taxon>
        <taxon>Bacillati</taxon>
        <taxon>Bacillota</taxon>
        <taxon>Clostridia</taxon>
        <taxon>Lachnospirales</taxon>
        <taxon>Lachnospiraceae</taxon>
        <taxon>Candidatus Galacturonatibacter</taxon>
    </lineage>
</organism>
<reference evidence="2 3" key="2">
    <citation type="submission" date="2020-02" db="EMBL/GenBank/DDBJ databases">
        <title>Candidatus Galacturonibacter soehngenii shows hetero-acetogenic catabolism of galacturonic acid but lacks a canonical carbon monoxide dehydrogenase/acetyl-CoA synthase complex.</title>
        <authorList>
            <person name="Diender M."/>
            <person name="Stouten G.R."/>
            <person name="Petersen J.F."/>
            <person name="Nielsen P.H."/>
            <person name="Dueholm M.S."/>
            <person name="Pronk J.T."/>
            <person name="Van Loosdrecht M.C.M."/>
        </authorList>
    </citation>
    <scope>NUCLEOTIDE SEQUENCE [LARGE SCALE GENOMIC DNA]</scope>
    <source>
        <strain evidence="2">GalUA</strain>
    </source>
</reference>
<dbReference type="InterPro" id="IPR042573">
    <property type="entry name" value="GNAT_acetyltra_N"/>
</dbReference>
<dbReference type="EMBL" id="WAGX01000004">
    <property type="protein sequence ID" value="KAB1439810.1"/>
    <property type="molecule type" value="Genomic_DNA"/>
</dbReference>
<dbReference type="Pfam" id="PF12746">
    <property type="entry name" value="GNAT_acetyltran"/>
    <property type="match status" value="1"/>
</dbReference>
<proteinExistence type="predicted"/>
<dbReference type="Gene3D" id="3.40.630.30">
    <property type="match status" value="1"/>
</dbReference>
<reference evidence="2 3" key="1">
    <citation type="submission" date="2019-09" db="EMBL/GenBank/DDBJ databases">
        <authorList>
            <person name="Valk L.C."/>
        </authorList>
    </citation>
    <scope>NUCLEOTIDE SEQUENCE [LARGE SCALE GENOMIC DNA]</scope>
    <source>
        <strain evidence="2">GalUA</strain>
    </source>
</reference>
<comment type="caution">
    <text evidence="2">The sequence shown here is derived from an EMBL/GenBank/DDBJ whole genome shotgun (WGS) entry which is preliminary data.</text>
</comment>
<keyword evidence="3" id="KW-1185">Reference proteome</keyword>
<evidence type="ECO:0000313" key="2">
    <source>
        <dbReference type="EMBL" id="KAB1439810.1"/>
    </source>
</evidence>
<dbReference type="PANTHER" id="PTHR31143">
    <property type="match status" value="1"/>
</dbReference>
<dbReference type="AlphaFoldDB" id="A0A7V7QMC6"/>
<protein>
    <submittedName>
        <fullName evidence="2">GNAT family N-acetyltransferase</fullName>
    </submittedName>
</protein>
<dbReference type="Gene3D" id="3.40.630.110">
    <property type="entry name" value="GNAT acetyltransferase-like"/>
    <property type="match status" value="1"/>
</dbReference>
<keyword evidence="2" id="KW-0808">Transferase</keyword>
<evidence type="ECO:0000313" key="3">
    <source>
        <dbReference type="Proteomes" id="UP000461768"/>
    </source>
</evidence>
<dbReference type="SUPFAM" id="SSF55729">
    <property type="entry name" value="Acyl-CoA N-acyltransferases (Nat)"/>
    <property type="match status" value="1"/>
</dbReference>
<dbReference type="GO" id="GO:0016747">
    <property type="term" value="F:acyltransferase activity, transferring groups other than amino-acyl groups"/>
    <property type="evidence" value="ECO:0007669"/>
    <property type="project" value="InterPro"/>
</dbReference>
<dbReference type="InterPro" id="IPR000182">
    <property type="entry name" value="GNAT_dom"/>
</dbReference>